<dbReference type="InterPro" id="IPR010711">
    <property type="entry name" value="PLA2G12"/>
</dbReference>
<dbReference type="GO" id="GO:0006644">
    <property type="term" value="P:phospholipid metabolic process"/>
    <property type="evidence" value="ECO:0007669"/>
    <property type="project" value="InterPro"/>
</dbReference>
<dbReference type="PANTHER" id="PTHR12824">
    <property type="entry name" value="GROUP XII SECRETORY PHOSPHOLIPASE A2 FAMILY MEMBER"/>
    <property type="match status" value="1"/>
</dbReference>
<dbReference type="Proteomes" id="UP001197093">
    <property type="component" value="Unassembled WGS sequence"/>
</dbReference>
<keyword evidence="2" id="KW-0964">Secreted</keyword>
<dbReference type="Pfam" id="PF06951">
    <property type="entry name" value="PLA2G12"/>
    <property type="match status" value="1"/>
</dbReference>
<evidence type="ECO:0000256" key="3">
    <source>
        <dbReference type="SAM" id="MobiDB-lite"/>
    </source>
</evidence>
<dbReference type="PANTHER" id="PTHR12824:SF8">
    <property type="entry name" value="GXIVSPLA2, ISOFORM A"/>
    <property type="match status" value="1"/>
</dbReference>
<dbReference type="GO" id="GO:0016042">
    <property type="term" value="P:lipid catabolic process"/>
    <property type="evidence" value="ECO:0007669"/>
    <property type="project" value="InterPro"/>
</dbReference>
<organism evidence="5 6">
    <name type="scientific">Staphylotrichum longicolle</name>
    <dbReference type="NCBI Taxonomy" id="669026"/>
    <lineage>
        <taxon>Eukaryota</taxon>
        <taxon>Fungi</taxon>
        <taxon>Dikarya</taxon>
        <taxon>Ascomycota</taxon>
        <taxon>Pezizomycotina</taxon>
        <taxon>Sordariomycetes</taxon>
        <taxon>Sordariomycetidae</taxon>
        <taxon>Sordariales</taxon>
        <taxon>Chaetomiaceae</taxon>
        <taxon>Staphylotrichum</taxon>
    </lineage>
</organism>
<keyword evidence="4" id="KW-0732">Signal</keyword>
<comment type="subcellular location">
    <subcellularLocation>
        <location evidence="1">Secreted</location>
    </subcellularLocation>
</comment>
<gene>
    <name evidence="5" type="ORF">NEMBOFW57_009292</name>
</gene>
<dbReference type="AlphaFoldDB" id="A0AAD4ENU3"/>
<name>A0AAD4ENU3_9PEZI</name>
<accession>A0AAD4ENU3</accession>
<keyword evidence="6" id="KW-1185">Reference proteome</keyword>
<dbReference type="Gene3D" id="3.50.4.10">
    <property type="entry name" value="Hepatocyte Growth Factor"/>
    <property type="match status" value="1"/>
</dbReference>
<dbReference type="InterPro" id="IPR036444">
    <property type="entry name" value="PLipase_A2_dom_sf"/>
</dbReference>
<dbReference type="InterPro" id="IPR033113">
    <property type="entry name" value="PLA2_histidine"/>
</dbReference>
<protein>
    <submittedName>
        <fullName evidence="5">Uncharacterized protein</fullName>
    </submittedName>
</protein>
<feature type="compositionally biased region" description="Polar residues" evidence="3">
    <location>
        <begin position="561"/>
        <end position="584"/>
    </location>
</feature>
<dbReference type="GO" id="GO:0005576">
    <property type="term" value="C:extracellular region"/>
    <property type="evidence" value="ECO:0007669"/>
    <property type="project" value="UniProtKB-SubCell"/>
</dbReference>
<comment type="caution">
    <text evidence="5">The sequence shown here is derived from an EMBL/GenBank/DDBJ whole genome shotgun (WGS) entry which is preliminary data.</text>
</comment>
<feature type="region of interest" description="Disordered" evidence="3">
    <location>
        <begin position="544"/>
        <end position="594"/>
    </location>
</feature>
<reference evidence="5" key="1">
    <citation type="submission" date="2023-02" db="EMBL/GenBank/DDBJ databases">
        <authorList>
            <person name="Palmer J.M."/>
        </authorList>
    </citation>
    <scope>NUCLEOTIDE SEQUENCE</scope>
    <source>
        <strain evidence="5">FW57</strain>
    </source>
</reference>
<dbReference type="GO" id="GO:0005509">
    <property type="term" value="F:calcium ion binding"/>
    <property type="evidence" value="ECO:0007669"/>
    <property type="project" value="InterPro"/>
</dbReference>
<dbReference type="PROSITE" id="PS00118">
    <property type="entry name" value="PA2_HIS"/>
    <property type="match status" value="1"/>
</dbReference>
<sequence length="769" mass="81744">MKALSKKQGIVLLLSSFCLFTNSLATSAKRATDPPNCDSTYTTDSGSIYQITCGREYYGGDIGFFHVQTFAECIKNCDRLPGCIDVSYANDGGGCWAKSTVNTLVPAPHVWTAELIQQGTAVSAPLDCTNGRSDGVVYTTEGGTAYHILCGQDFAGGDIHGAAKAVSFFEDCLSHCDEVAGCAAVSYANGQCYPKSQTSDEVHNRPHVWGAKVVVGAGAGTTTSSSSSSAPTSSSSVAESLSSSSVTFVESSISSSVAPSSTFATSVSSTTSSTPSSSSATSVVAVVIPDFVIPRHYFFDNEQHPVDFGDFGTLEHAYVGRHIILSYRDVHDGLDPRIVPAAVFCFTGLQHRGHRRSHNIILFANLVPPPAPTGTDPPCLANPADSLERQFHLLDFKQQGFLVDLGDRPGLPPLAETEEQGRAMLDAIEDWVPTLYRFESPAPASGADDGWYDIVVVGSAAGSKRYLSLEADGTIGFATGSSPSTTTVFFSGCNGRIRIHAPDGALYTVHAPDGALYTVHAPDGALYTVHATGPGLAATAVLTEGDPRNDGVTVLPPEYNVNATTSETGQGSNAKRNHGSNLRSNLDRRQSQPASQQVLDRCGTYAIGVGSLASRFDVNDQYGVGPPETNGCGSKGTEWVPDTVLSSNWTGCCNAHDTCYGTCRMPFGTCNERFLDCLYMRCWASVNLFNPPNLLACRAIANLYYAVVSARPGREAYNRATKERCLCTCWNHWTDQGIRTCPVGALAGTDTPVLSLACDKFSRHLPNVM</sequence>
<evidence type="ECO:0000256" key="4">
    <source>
        <dbReference type="SAM" id="SignalP"/>
    </source>
</evidence>
<dbReference type="GO" id="GO:0050482">
    <property type="term" value="P:arachidonate secretion"/>
    <property type="evidence" value="ECO:0007669"/>
    <property type="project" value="InterPro"/>
</dbReference>
<evidence type="ECO:0000256" key="2">
    <source>
        <dbReference type="ARBA" id="ARBA00022525"/>
    </source>
</evidence>
<evidence type="ECO:0000313" key="5">
    <source>
        <dbReference type="EMBL" id="KAG7284683.1"/>
    </source>
</evidence>
<dbReference type="EMBL" id="JAHCVI010000005">
    <property type="protein sequence ID" value="KAG7284683.1"/>
    <property type="molecule type" value="Genomic_DNA"/>
</dbReference>
<dbReference type="Gene3D" id="1.20.90.10">
    <property type="entry name" value="Phospholipase A2 domain"/>
    <property type="match status" value="1"/>
</dbReference>
<dbReference type="GO" id="GO:0004623">
    <property type="term" value="F:phospholipase A2 activity"/>
    <property type="evidence" value="ECO:0007669"/>
    <property type="project" value="InterPro"/>
</dbReference>
<evidence type="ECO:0000313" key="6">
    <source>
        <dbReference type="Proteomes" id="UP001197093"/>
    </source>
</evidence>
<feature type="signal peptide" evidence="4">
    <location>
        <begin position="1"/>
        <end position="25"/>
    </location>
</feature>
<proteinExistence type="predicted"/>
<evidence type="ECO:0000256" key="1">
    <source>
        <dbReference type="ARBA" id="ARBA00004613"/>
    </source>
</evidence>
<dbReference type="SUPFAM" id="SSF48619">
    <property type="entry name" value="Phospholipase A2, PLA2"/>
    <property type="match status" value="1"/>
</dbReference>
<feature type="chain" id="PRO_5042002743" evidence="4">
    <location>
        <begin position="26"/>
        <end position="769"/>
    </location>
</feature>